<dbReference type="Proteomes" id="UP000093355">
    <property type="component" value="Unassembled WGS sequence"/>
</dbReference>
<dbReference type="InterPro" id="IPR047640">
    <property type="entry name" value="RpiR-like"/>
</dbReference>
<protein>
    <recommendedName>
        <fullName evidence="8">MurR/RpiR family transcriptional regulator</fullName>
    </recommendedName>
</protein>
<dbReference type="CDD" id="cd05013">
    <property type="entry name" value="SIS_RpiR"/>
    <property type="match status" value="1"/>
</dbReference>
<keyword evidence="3" id="KW-0804">Transcription</keyword>
<evidence type="ECO:0000256" key="1">
    <source>
        <dbReference type="ARBA" id="ARBA00023015"/>
    </source>
</evidence>
<dbReference type="GO" id="GO:1901135">
    <property type="term" value="P:carbohydrate derivative metabolic process"/>
    <property type="evidence" value="ECO:0007669"/>
    <property type="project" value="InterPro"/>
</dbReference>
<dbReference type="AlphaFoldDB" id="A0A1B9NGU9"/>
<dbReference type="InterPro" id="IPR000281">
    <property type="entry name" value="HTH_RpiR"/>
</dbReference>
<proteinExistence type="predicted"/>
<dbReference type="PROSITE" id="PS51071">
    <property type="entry name" value="HTH_RPIR"/>
    <property type="match status" value="1"/>
</dbReference>
<evidence type="ECO:0000313" key="6">
    <source>
        <dbReference type="EMBL" id="OCG75839.1"/>
    </source>
</evidence>
<dbReference type="Gene3D" id="1.10.10.10">
    <property type="entry name" value="Winged helix-like DNA-binding domain superfamily/Winged helix DNA-binding domain"/>
    <property type="match status" value="1"/>
</dbReference>
<dbReference type="InterPro" id="IPR009057">
    <property type="entry name" value="Homeodomain-like_sf"/>
</dbReference>
<reference evidence="6 7" key="1">
    <citation type="submission" date="2016-05" db="EMBL/GenBank/DDBJ databases">
        <authorList>
            <person name="Lavstsen T."/>
            <person name="Jespersen J.S."/>
        </authorList>
    </citation>
    <scope>NUCLEOTIDE SEQUENCE [LARGE SCALE GENOMIC DNA]</scope>
    <source>
        <strain evidence="6 7">YLB-01</strain>
    </source>
</reference>
<dbReference type="OrthoDB" id="370421at2"/>
<dbReference type="InterPro" id="IPR036388">
    <property type="entry name" value="WH-like_DNA-bd_sf"/>
</dbReference>
<comment type="caution">
    <text evidence="6">The sequence shown here is derived from an EMBL/GenBank/DDBJ whole genome shotgun (WGS) entry which is preliminary data.</text>
</comment>
<dbReference type="GO" id="GO:0003700">
    <property type="term" value="F:DNA-binding transcription factor activity"/>
    <property type="evidence" value="ECO:0007669"/>
    <property type="project" value="InterPro"/>
</dbReference>
<sequence length="297" mass="31421">MFVRLRRVIPALSKAERRIAETTIADPRIVVDSTITRLADVCSTSPATVARFCRSAGFGGYTEFRLAVASAASRAAAVRDRFRIDDAEIGPDDSAADVVTKVAFQESKAIEETARHLDLRALDAVVGALRGASRIQVYGAGASALAAEDMQQKLMRIGLPVWSSVDPHVALVGVAQSAPDDVVIAISHSGRTREASELLAVARERGATTVAITSVPDSPVGEQADHVLATSAHGSRFRPGAMSSRSAQLAVVDFVMVRLLQGTYDAASDRLQLTRDAVAAHRLSNGRHAARSNGSPT</sequence>
<keyword evidence="1" id="KW-0805">Transcription regulation</keyword>
<dbReference type="STRING" id="904291.A7J15_00525"/>
<dbReference type="EMBL" id="LXMD01000012">
    <property type="protein sequence ID" value="OCG75839.1"/>
    <property type="molecule type" value="Genomic_DNA"/>
</dbReference>
<evidence type="ECO:0000313" key="7">
    <source>
        <dbReference type="Proteomes" id="UP000093355"/>
    </source>
</evidence>
<feature type="domain" description="SIS" evidence="5">
    <location>
        <begin position="125"/>
        <end position="265"/>
    </location>
</feature>
<dbReference type="Pfam" id="PF01418">
    <property type="entry name" value="HTH_6"/>
    <property type="match status" value="1"/>
</dbReference>
<dbReference type="InterPro" id="IPR035472">
    <property type="entry name" value="RpiR-like_SIS"/>
</dbReference>
<dbReference type="SUPFAM" id="SSF53697">
    <property type="entry name" value="SIS domain"/>
    <property type="match status" value="1"/>
</dbReference>
<evidence type="ECO:0000259" key="4">
    <source>
        <dbReference type="PROSITE" id="PS51071"/>
    </source>
</evidence>
<evidence type="ECO:0000259" key="5">
    <source>
        <dbReference type="PROSITE" id="PS51464"/>
    </source>
</evidence>
<dbReference type="InterPro" id="IPR001347">
    <property type="entry name" value="SIS_dom"/>
</dbReference>
<dbReference type="InterPro" id="IPR046348">
    <property type="entry name" value="SIS_dom_sf"/>
</dbReference>
<organism evidence="6 7">
    <name type="scientific">Microbacterium sediminis</name>
    <dbReference type="NCBI Taxonomy" id="904291"/>
    <lineage>
        <taxon>Bacteria</taxon>
        <taxon>Bacillati</taxon>
        <taxon>Actinomycetota</taxon>
        <taxon>Actinomycetes</taxon>
        <taxon>Micrococcales</taxon>
        <taxon>Microbacteriaceae</taxon>
        <taxon>Microbacterium</taxon>
    </lineage>
</organism>
<accession>A0A1B9NGU9</accession>
<dbReference type="PANTHER" id="PTHR30514">
    <property type="entry name" value="GLUCOKINASE"/>
    <property type="match status" value="1"/>
</dbReference>
<dbReference type="SUPFAM" id="SSF46689">
    <property type="entry name" value="Homeodomain-like"/>
    <property type="match status" value="1"/>
</dbReference>
<gene>
    <name evidence="6" type="ORF">A7J15_00525</name>
</gene>
<dbReference type="Gene3D" id="3.40.50.10490">
    <property type="entry name" value="Glucose-6-phosphate isomerase like protein, domain 1"/>
    <property type="match status" value="1"/>
</dbReference>
<dbReference type="PROSITE" id="PS51464">
    <property type="entry name" value="SIS"/>
    <property type="match status" value="1"/>
</dbReference>
<dbReference type="Pfam" id="PF01380">
    <property type="entry name" value="SIS"/>
    <property type="match status" value="1"/>
</dbReference>
<evidence type="ECO:0000256" key="3">
    <source>
        <dbReference type="ARBA" id="ARBA00023163"/>
    </source>
</evidence>
<dbReference type="GO" id="GO:0097367">
    <property type="term" value="F:carbohydrate derivative binding"/>
    <property type="evidence" value="ECO:0007669"/>
    <property type="project" value="InterPro"/>
</dbReference>
<evidence type="ECO:0008006" key="8">
    <source>
        <dbReference type="Google" id="ProtNLM"/>
    </source>
</evidence>
<evidence type="ECO:0000256" key="2">
    <source>
        <dbReference type="ARBA" id="ARBA00023125"/>
    </source>
</evidence>
<name>A0A1B9NGU9_9MICO</name>
<keyword evidence="7" id="KW-1185">Reference proteome</keyword>
<dbReference type="GO" id="GO:0003677">
    <property type="term" value="F:DNA binding"/>
    <property type="evidence" value="ECO:0007669"/>
    <property type="project" value="UniProtKB-KW"/>
</dbReference>
<dbReference type="PANTHER" id="PTHR30514:SF1">
    <property type="entry name" value="HTH-TYPE TRANSCRIPTIONAL REGULATOR HEXR-RELATED"/>
    <property type="match status" value="1"/>
</dbReference>
<keyword evidence="2" id="KW-0238">DNA-binding</keyword>
<feature type="domain" description="HTH rpiR-type" evidence="4">
    <location>
        <begin position="1"/>
        <end position="75"/>
    </location>
</feature>